<sequence>MFVVLSTFLFTSDLIMSEELEWEMMDIFESGMFAFPIWEHNSARQIVRYLMKRGVIVEEIADAIEDNEADVSTWLNHGGKYMVGEWMLAWMNECHDDFRRQEEQVSADSDLVKELGANRPDWADRRKSSDGSSGRLAKRRQSIFAWRHRSSLWQTVLTNEMAQLQETVESSESEKSSDSTLTENEVFYASIKKHMSQSSAPPLPPRKRALSPPSETSSSKQRSLSSQHMVRFAEEEEEHLYTKVSKENTRVDYYEKTKVYLESLQNIAFADDVDYEEQYDIDYSDKEDEAREEQYNEKNSNIYATVNRERFFIKEDEVERETNEKDNEEFIKYSGEIELSKTFSNFEKSLEDSKDLDIIEREGKTCHYAIDASTQTDLVQINSEEETTGSKCPCSLSYYSKTLPSSSIYITSDKKQLFIPWSSPHLYRITNSFDKHSQVVWQFNVNDSKRTLKDITNILNAYRLHSDWFRCSLTTVMAAVSQAMRKK</sequence>
<keyword evidence="4" id="KW-1185">Reference proteome</keyword>
<proteinExistence type="predicted"/>
<evidence type="ECO:0000313" key="4">
    <source>
        <dbReference type="Proteomes" id="UP000549394"/>
    </source>
</evidence>
<evidence type="ECO:0000256" key="2">
    <source>
        <dbReference type="SAM" id="SignalP"/>
    </source>
</evidence>
<feature type="compositionally biased region" description="Low complexity" evidence="1">
    <location>
        <begin position="214"/>
        <end position="226"/>
    </location>
</feature>
<evidence type="ECO:0000313" key="3">
    <source>
        <dbReference type="EMBL" id="CAD5120120.1"/>
    </source>
</evidence>
<feature type="signal peptide" evidence="2">
    <location>
        <begin position="1"/>
        <end position="17"/>
    </location>
</feature>
<dbReference type="AlphaFoldDB" id="A0A7I8VUW6"/>
<name>A0A7I8VUW6_9ANNE</name>
<evidence type="ECO:0000256" key="1">
    <source>
        <dbReference type="SAM" id="MobiDB-lite"/>
    </source>
</evidence>
<gene>
    <name evidence="3" type="ORF">DGYR_LOCUS8253</name>
</gene>
<feature type="region of interest" description="Disordered" evidence="1">
    <location>
        <begin position="194"/>
        <end position="231"/>
    </location>
</feature>
<reference evidence="3 4" key="1">
    <citation type="submission" date="2020-08" db="EMBL/GenBank/DDBJ databases">
        <authorList>
            <person name="Hejnol A."/>
        </authorList>
    </citation>
    <scope>NUCLEOTIDE SEQUENCE [LARGE SCALE GENOMIC DNA]</scope>
</reference>
<comment type="caution">
    <text evidence="3">The sequence shown here is derived from an EMBL/GenBank/DDBJ whole genome shotgun (WGS) entry which is preliminary data.</text>
</comment>
<organism evidence="3 4">
    <name type="scientific">Dimorphilus gyrociliatus</name>
    <dbReference type="NCBI Taxonomy" id="2664684"/>
    <lineage>
        <taxon>Eukaryota</taxon>
        <taxon>Metazoa</taxon>
        <taxon>Spiralia</taxon>
        <taxon>Lophotrochozoa</taxon>
        <taxon>Annelida</taxon>
        <taxon>Polychaeta</taxon>
        <taxon>Polychaeta incertae sedis</taxon>
        <taxon>Dinophilidae</taxon>
        <taxon>Dimorphilus</taxon>
    </lineage>
</organism>
<feature type="chain" id="PRO_5029870171" evidence="2">
    <location>
        <begin position="18"/>
        <end position="487"/>
    </location>
</feature>
<protein>
    <submittedName>
        <fullName evidence="3">DgyrCDS8697</fullName>
    </submittedName>
</protein>
<dbReference type="OrthoDB" id="10606007at2759"/>
<accession>A0A7I8VUW6</accession>
<keyword evidence="2" id="KW-0732">Signal</keyword>
<dbReference type="Proteomes" id="UP000549394">
    <property type="component" value="Unassembled WGS sequence"/>
</dbReference>
<dbReference type="EMBL" id="CAJFCJ010000012">
    <property type="protein sequence ID" value="CAD5120120.1"/>
    <property type="molecule type" value="Genomic_DNA"/>
</dbReference>